<accession>E3RY29</accession>
<proteinExistence type="predicted"/>
<keyword evidence="2" id="KW-1185">Reference proteome</keyword>
<dbReference type="STRING" id="861557.E3RY29"/>
<feature type="non-terminal residue" evidence="1">
    <location>
        <position position="118"/>
    </location>
</feature>
<name>E3RY29_PYRTT</name>
<dbReference type="EMBL" id="GL535786">
    <property type="protein sequence ID" value="EFQ89370.1"/>
    <property type="molecule type" value="Genomic_DNA"/>
</dbReference>
<gene>
    <name evidence="1" type="ORF">PTT_14386</name>
</gene>
<sequence>MAIAAWFSLELRQFDVANAFVYAPIDRLVYMPLYGLRISPLLWQKDITEYLTSMGFLTVPHELCCMIRDGVFIFFYVDDIILGNHPDKREAADKAVEGLRKKYTLTGGEPLKWFLGLE</sequence>
<dbReference type="HOGENOM" id="CLU_001650_21_5_1"/>
<evidence type="ECO:0000313" key="1">
    <source>
        <dbReference type="EMBL" id="EFQ89370.1"/>
    </source>
</evidence>
<dbReference type="KEGG" id="pte:PTT_14386"/>
<dbReference type="InterPro" id="IPR043502">
    <property type="entry name" value="DNA/RNA_pol_sf"/>
</dbReference>
<dbReference type="OrthoDB" id="4731637at2759"/>
<evidence type="ECO:0008006" key="3">
    <source>
        <dbReference type="Google" id="ProtNLM"/>
    </source>
</evidence>
<evidence type="ECO:0000313" key="2">
    <source>
        <dbReference type="Proteomes" id="UP000001067"/>
    </source>
</evidence>
<organism evidence="2">
    <name type="scientific">Pyrenophora teres f. teres (strain 0-1)</name>
    <name type="common">Barley net blotch fungus</name>
    <name type="synonym">Drechslera teres f. teres</name>
    <dbReference type="NCBI Taxonomy" id="861557"/>
    <lineage>
        <taxon>Eukaryota</taxon>
        <taxon>Fungi</taxon>
        <taxon>Dikarya</taxon>
        <taxon>Ascomycota</taxon>
        <taxon>Pezizomycotina</taxon>
        <taxon>Dothideomycetes</taxon>
        <taxon>Pleosporomycetidae</taxon>
        <taxon>Pleosporales</taxon>
        <taxon>Pleosporineae</taxon>
        <taxon>Pleosporaceae</taxon>
        <taxon>Pyrenophora</taxon>
    </lineage>
</organism>
<dbReference type="Proteomes" id="UP000001067">
    <property type="component" value="Unassembled WGS sequence"/>
</dbReference>
<reference evidence="1 2" key="1">
    <citation type="journal article" date="2010" name="Genome Biol.">
        <title>A first genome assembly of the barley fungal pathogen Pyrenophora teres f. teres.</title>
        <authorList>
            <person name="Ellwood S.R."/>
            <person name="Liu Z."/>
            <person name="Syme R.A."/>
            <person name="Lai Z."/>
            <person name="Hane J.K."/>
            <person name="Keiper F."/>
            <person name="Moffat C.S."/>
            <person name="Oliver R.P."/>
            <person name="Friesen T.L."/>
        </authorList>
    </citation>
    <scope>NUCLEOTIDE SEQUENCE [LARGE SCALE GENOMIC DNA]</scope>
    <source>
        <strain evidence="1 2">0-1</strain>
    </source>
</reference>
<dbReference type="AlphaFoldDB" id="E3RY29"/>
<protein>
    <recommendedName>
        <fullName evidence="3">Reverse transcriptase Ty1/copia-type domain-containing protein</fullName>
    </recommendedName>
</protein>
<dbReference type="SUPFAM" id="SSF56672">
    <property type="entry name" value="DNA/RNA polymerases"/>
    <property type="match status" value="1"/>
</dbReference>